<dbReference type="Proteomes" id="UP000664209">
    <property type="component" value="Unassembled WGS sequence"/>
</dbReference>
<organism evidence="2 3">
    <name type="scientific">Actinotalea soli</name>
    <dbReference type="NCBI Taxonomy" id="2819234"/>
    <lineage>
        <taxon>Bacteria</taxon>
        <taxon>Bacillati</taxon>
        <taxon>Actinomycetota</taxon>
        <taxon>Actinomycetes</taxon>
        <taxon>Micrococcales</taxon>
        <taxon>Cellulomonadaceae</taxon>
        <taxon>Actinotalea</taxon>
    </lineage>
</organism>
<evidence type="ECO:0008006" key="4">
    <source>
        <dbReference type="Google" id="ProtNLM"/>
    </source>
</evidence>
<evidence type="ECO:0000313" key="3">
    <source>
        <dbReference type="Proteomes" id="UP000664209"/>
    </source>
</evidence>
<dbReference type="RefSeq" id="WP_208056517.1">
    <property type="nucleotide sequence ID" value="NZ_JAGEMK010000008.1"/>
</dbReference>
<evidence type="ECO:0000313" key="2">
    <source>
        <dbReference type="EMBL" id="MBO1752825.1"/>
    </source>
</evidence>
<feature type="transmembrane region" description="Helical" evidence="1">
    <location>
        <begin position="55"/>
        <end position="75"/>
    </location>
</feature>
<reference evidence="2" key="1">
    <citation type="submission" date="2021-03" db="EMBL/GenBank/DDBJ databases">
        <title>Actinotalea soli sp. nov., isolated from soil.</title>
        <authorList>
            <person name="Ping W."/>
            <person name="Zhang J."/>
        </authorList>
    </citation>
    <scope>NUCLEOTIDE SEQUENCE</scope>
    <source>
        <strain evidence="2">BY-33</strain>
    </source>
</reference>
<comment type="caution">
    <text evidence="2">The sequence shown here is derived from an EMBL/GenBank/DDBJ whole genome shotgun (WGS) entry which is preliminary data.</text>
</comment>
<proteinExistence type="predicted"/>
<accession>A0A939LTQ1</accession>
<gene>
    <name evidence="2" type="ORF">J4G33_13510</name>
</gene>
<keyword evidence="1" id="KW-1133">Transmembrane helix</keyword>
<dbReference type="AlphaFoldDB" id="A0A939LTQ1"/>
<keyword evidence="3" id="KW-1185">Reference proteome</keyword>
<evidence type="ECO:0000256" key="1">
    <source>
        <dbReference type="SAM" id="Phobius"/>
    </source>
</evidence>
<feature type="transmembrane region" description="Helical" evidence="1">
    <location>
        <begin position="27"/>
        <end position="49"/>
    </location>
</feature>
<protein>
    <recommendedName>
        <fullName evidence="4">PH domain-containing protein</fullName>
    </recommendedName>
</protein>
<dbReference type="EMBL" id="JAGEMK010000008">
    <property type="protein sequence ID" value="MBO1752825.1"/>
    <property type="molecule type" value="Genomic_DNA"/>
</dbReference>
<keyword evidence="1" id="KW-0472">Membrane</keyword>
<name>A0A939LTQ1_9CELL</name>
<keyword evidence="1" id="KW-0812">Transmembrane</keyword>
<sequence>MASLPTGGEDGGGREVRAIGQARTSRGLAWGFVALGGAHVALQVLVLVTGRGTAAFAWILLTCGVGLALVGVMQFRLAQRPMLIRTDRLVIPYGVRTVEIPRSGITGVEGNVPDRLPWSRHAVVHHAGRTRVLPALELPPVELVPLLRDWARSESDHEGR</sequence>